<proteinExistence type="predicted"/>
<feature type="compositionally biased region" description="Polar residues" evidence="2">
    <location>
        <begin position="205"/>
        <end position="235"/>
    </location>
</feature>
<name>A0A427Y7X2_9TREE</name>
<dbReference type="CDD" id="cd12148">
    <property type="entry name" value="fungal_TF_MHR"/>
    <property type="match status" value="1"/>
</dbReference>
<dbReference type="Proteomes" id="UP000279259">
    <property type="component" value="Unassembled WGS sequence"/>
</dbReference>
<evidence type="ECO:0000313" key="4">
    <source>
        <dbReference type="Proteomes" id="UP000279259"/>
    </source>
</evidence>
<sequence length="713" mass="78911">MTLTEFKSKAVMRKQPGVLRVETGPDANKEPLAQLQKAEGFEGVYFQGTVLEDPGQSLRVTKWNSIEASQRALSSSPVNASVDHFQMYDPIPETHPECYEFVSVQLKPEISFPDFYREWAPGLQLVVAFDGCPFAALGQGIENPQATIQIQPWRTLDDHLVGFKQSPKAEDVMAKLKPMMTKFREHGRGVHVMVSGIGDHPVHTSGESFSTYDDLSQSKLAKSTTSERPSPQQDPSAGLQELPDAFDAESIWPSELVPAADVIVPGAFQLPLGSTSTSISPVSNQLPPNGGSEGAGPHIEFDVATVRTPQIHQSLDSVIGRDQAVYVLSLFFDFVYPLTPCLHQPTFLSDLARKKDELEPIFLALVLSVLASALVQIPRTLLPIFGEVSPSTWLDDVGEHRDRSQWVSASLGEAVYLGVSLGLHDESTYAGLDKSIACLKDRPIFLNEEDCTTQKSLDIDDEYITETAYLEQPAGLTPKISGFNFSTRLHEVIGQALVLQRRVRKQNQVSPQDLLSYLRRTSDLSQKLSDMTNELPTDLRIEETRDGGETLLDHDGWGRNMLAQLETYLRNINSSPHTLSDNSFLVMKGNIHVTHALARFLLICCREEILKQSGPPGSAVRTAAERVISYSYGISDQREQVIVDLHRVLRQIPTQSLAVNGPSLVNKIRYVAVTLLDPPFSQEALSERVQGGHTYLMDFLQILSEIDRNLTAS</sequence>
<gene>
    <name evidence="3" type="ORF">EHS25_003672</name>
</gene>
<dbReference type="EMBL" id="RSCD01000018">
    <property type="protein sequence ID" value="RSH87181.1"/>
    <property type="molecule type" value="Genomic_DNA"/>
</dbReference>
<evidence type="ECO:0000313" key="3">
    <source>
        <dbReference type="EMBL" id="RSH87181.1"/>
    </source>
</evidence>
<dbReference type="PANTHER" id="PTHR46910:SF40">
    <property type="entry name" value="ZN(II)2CYS6 TRANSCRIPTION FACTOR (EUROFUNG)"/>
    <property type="match status" value="1"/>
</dbReference>
<dbReference type="OrthoDB" id="1708823at2759"/>
<accession>A0A427Y7X2</accession>
<comment type="caution">
    <text evidence="3">The sequence shown here is derived from an EMBL/GenBank/DDBJ whole genome shotgun (WGS) entry which is preliminary data.</text>
</comment>
<protein>
    <submittedName>
        <fullName evidence="3">Uncharacterized protein</fullName>
    </submittedName>
</protein>
<evidence type="ECO:0000256" key="2">
    <source>
        <dbReference type="SAM" id="MobiDB-lite"/>
    </source>
</evidence>
<dbReference type="GO" id="GO:0003700">
    <property type="term" value="F:DNA-binding transcription factor activity"/>
    <property type="evidence" value="ECO:0007669"/>
    <property type="project" value="InterPro"/>
</dbReference>
<dbReference type="InterPro" id="IPR050987">
    <property type="entry name" value="AtrR-like"/>
</dbReference>
<keyword evidence="4" id="KW-1185">Reference proteome</keyword>
<organism evidence="3 4">
    <name type="scientific">Saitozyma podzolica</name>
    <dbReference type="NCBI Taxonomy" id="1890683"/>
    <lineage>
        <taxon>Eukaryota</taxon>
        <taxon>Fungi</taxon>
        <taxon>Dikarya</taxon>
        <taxon>Basidiomycota</taxon>
        <taxon>Agaricomycotina</taxon>
        <taxon>Tremellomycetes</taxon>
        <taxon>Tremellales</taxon>
        <taxon>Trimorphomycetaceae</taxon>
        <taxon>Saitozyma</taxon>
    </lineage>
</organism>
<reference evidence="3 4" key="1">
    <citation type="submission" date="2018-11" db="EMBL/GenBank/DDBJ databases">
        <title>Genome sequence of Saitozyma podzolica DSM 27192.</title>
        <authorList>
            <person name="Aliyu H."/>
            <person name="Gorte O."/>
            <person name="Ochsenreither K."/>
        </authorList>
    </citation>
    <scope>NUCLEOTIDE SEQUENCE [LARGE SCALE GENOMIC DNA]</scope>
    <source>
        <strain evidence="3 4">DSM 27192</strain>
    </source>
</reference>
<dbReference type="Gene3D" id="3.30.70.100">
    <property type="match status" value="1"/>
</dbReference>
<dbReference type="STRING" id="1890683.A0A427Y7X2"/>
<evidence type="ECO:0000256" key="1">
    <source>
        <dbReference type="ARBA" id="ARBA00023242"/>
    </source>
</evidence>
<keyword evidence="1" id="KW-0539">Nucleus</keyword>
<dbReference type="AlphaFoldDB" id="A0A427Y7X2"/>
<feature type="region of interest" description="Disordered" evidence="2">
    <location>
        <begin position="205"/>
        <end position="240"/>
    </location>
</feature>
<dbReference type="PANTHER" id="PTHR46910">
    <property type="entry name" value="TRANSCRIPTION FACTOR PDR1"/>
    <property type="match status" value="1"/>
</dbReference>